<evidence type="ECO:0000313" key="3">
    <source>
        <dbReference type="EMBL" id="PON99653.1"/>
    </source>
</evidence>
<evidence type="ECO:0000256" key="1">
    <source>
        <dbReference type="SAM" id="Coils"/>
    </source>
</evidence>
<organism evidence="3 4">
    <name type="scientific">Trema orientale</name>
    <name type="common">Charcoal tree</name>
    <name type="synonym">Celtis orientalis</name>
    <dbReference type="NCBI Taxonomy" id="63057"/>
    <lineage>
        <taxon>Eukaryota</taxon>
        <taxon>Viridiplantae</taxon>
        <taxon>Streptophyta</taxon>
        <taxon>Embryophyta</taxon>
        <taxon>Tracheophyta</taxon>
        <taxon>Spermatophyta</taxon>
        <taxon>Magnoliopsida</taxon>
        <taxon>eudicotyledons</taxon>
        <taxon>Gunneridae</taxon>
        <taxon>Pentapetalae</taxon>
        <taxon>rosids</taxon>
        <taxon>fabids</taxon>
        <taxon>Rosales</taxon>
        <taxon>Cannabaceae</taxon>
        <taxon>Trema</taxon>
    </lineage>
</organism>
<feature type="region of interest" description="Disordered" evidence="2">
    <location>
        <begin position="29"/>
        <end position="54"/>
    </location>
</feature>
<dbReference type="OrthoDB" id="1506770at2759"/>
<keyword evidence="4" id="KW-1185">Reference proteome</keyword>
<feature type="compositionally biased region" description="Polar residues" evidence="2">
    <location>
        <begin position="38"/>
        <end position="54"/>
    </location>
</feature>
<dbReference type="PANTHER" id="PTHR35358:SF7">
    <property type="entry name" value="EXPRESSED PROTEIN"/>
    <property type="match status" value="1"/>
</dbReference>
<accession>A0A2P5FPI7</accession>
<protein>
    <submittedName>
        <fullName evidence="3">Uncharacterized protein</fullName>
    </submittedName>
</protein>
<keyword evidence="1" id="KW-0175">Coiled coil</keyword>
<dbReference type="EMBL" id="JXTC01000017">
    <property type="protein sequence ID" value="PON99653.1"/>
    <property type="molecule type" value="Genomic_DNA"/>
</dbReference>
<dbReference type="Proteomes" id="UP000237000">
    <property type="component" value="Unassembled WGS sequence"/>
</dbReference>
<dbReference type="PANTHER" id="PTHR35358">
    <property type="entry name" value="OS06G0711100 PROTEIN"/>
    <property type="match status" value="1"/>
</dbReference>
<reference evidence="4" key="1">
    <citation type="submission" date="2016-06" db="EMBL/GenBank/DDBJ databases">
        <title>Parallel loss of symbiosis genes in relatives of nitrogen-fixing non-legume Parasponia.</title>
        <authorList>
            <person name="Van Velzen R."/>
            <person name="Holmer R."/>
            <person name="Bu F."/>
            <person name="Rutten L."/>
            <person name="Van Zeijl A."/>
            <person name="Liu W."/>
            <person name="Santuari L."/>
            <person name="Cao Q."/>
            <person name="Sharma T."/>
            <person name="Shen D."/>
            <person name="Roswanjaya Y."/>
            <person name="Wardhani T."/>
            <person name="Kalhor M.S."/>
            <person name="Jansen J."/>
            <person name="Van den Hoogen J."/>
            <person name="Gungor B."/>
            <person name="Hartog M."/>
            <person name="Hontelez J."/>
            <person name="Verver J."/>
            <person name="Yang W.-C."/>
            <person name="Schijlen E."/>
            <person name="Repin R."/>
            <person name="Schilthuizen M."/>
            <person name="Schranz E."/>
            <person name="Heidstra R."/>
            <person name="Miyata K."/>
            <person name="Fedorova E."/>
            <person name="Kohlen W."/>
            <person name="Bisseling T."/>
            <person name="Smit S."/>
            <person name="Geurts R."/>
        </authorList>
    </citation>
    <scope>NUCLEOTIDE SEQUENCE [LARGE SCALE GENOMIC DNA]</scope>
    <source>
        <strain evidence="4">cv. RG33-2</strain>
    </source>
</reference>
<sequence length="200" mass="22279">MPFGSGLASAFLIPDEDFIPNYAEETFPSANIPDGGNVQRTGSGSSGLPRQSFDSAFQGHKGSGAYSKSVCTSFHNLANNFDDETFEEITSDAILDGELVKVDVKWLKSRHDELNKVVNQIKESKKLKHFRRSNMKVIESKRSTLNSKKIELLKLQSQVESLENQISLLSAETESLGDDLSRAKQDFERFQRTSLMDGLL</sequence>
<dbReference type="InParanoid" id="A0A2P5FPI7"/>
<gene>
    <name evidence="3" type="ORF">TorRG33x02_044180</name>
</gene>
<evidence type="ECO:0000256" key="2">
    <source>
        <dbReference type="SAM" id="MobiDB-lite"/>
    </source>
</evidence>
<evidence type="ECO:0000313" key="4">
    <source>
        <dbReference type="Proteomes" id="UP000237000"/>
    </source>
</evidence>
<proteinExistence type="predicted"/>
<feature type="coiled-coil region" evidence="1">
    <location>
        <begin position="145"/>
        <end position="179"/>
    </location>
</feature>
<name>A0A2P5FPI7_TREOI</name>
<comment type="caution">
    <text evidence="3">The sequence shown here is derived from an EMBL/GenBank/DDBJ whole genome shotgun (WGS) entry which is preliminary data.</text>
</comment>
<dbReference type="AlphaFoldDB" id="A0A2P5FPI7"/>